<name>A0A0K0MFR7_9GAMM</name>
<feature type="region of interest" description="Disordered" evidence="4">
    <location>
        <begin position="339"/>
        <end position="362"/>
    </location>
</feature>
<accession>A0A0K0MFR7</accession>
<organism evidence="7">
    <name type="scientific">Hydrogenovibrio thermophilus</name>
    <dbReference type="NCBI Taxonomy" id="265883"/>
    <lineage>
        <taxon>Bacteria</taxon>
        <taxon>Pseudomonadati</taxon>
        <taxon>Pseudomonadota</taxon>
        <taxon>Gammaproteobacteria</taxon>
        <taxon>Thiotrichales</taxon>
        <taxon>Piscirickettsiaceae</taxon>
        <taxon>Hydrogenovibrio</taxon>
    </lineage>
</organism>
<dbReference type="GO" id="GO:0009055">
    <property type="term" value="F:electron transfer activity"/>
    <property type="evidence" value="ECO:0007669"/>
    <property type="project" value="InterPro"/>
</dbReference>
<reference evidence="7" key="1">
    <citation type="submission" date="2015-02" db="EMBL/GenBank/DDBJ databases">
        <authorList>
            <person name="Chooi Y.-H."/>
        </authorList>
    </citation>
    <scope>NUCLEOTIDE SEQUENCE</scope>
    <source>
        <strain evidence="7">EPR85</strain>
    </source>
</reference>
<feature type="chain" id="PRO_5005451226" evidence="5">
    <location>
        <begin position="26"/>
        <end position="362"/>
    </location>
</feature>
<dbReference type="EMBL" id="KP749907">
    <property type="protein sequence ID" value="AKC04438.1"/>
    <property type="molecule type" value="Genomic_DNA"/>
</dbReference>
<evidence type="ECO:0000259" key="6">
    <source>
        <dbReference type="Pfam" id="PF13442"/>
    </source>
</evidence>
<feature type="domain" description="Cytochrome c" evidence="6">
    <location>
        <begin position="168"/>
        <end position="255"/>
    </location>
</feature>
<proteinExistence type="predicted"/>
<keyword evidence="1" id="KW-0349">Heme</keyword>
<dbReference type="GO" id="GO:0020037">
    <property type="term" value="F:heme binding"/>
    <property type="evidence" value="ECO:0007669"/>
    <property type="project" value="InterPro"/>
</dbReference>
<keyword evidence="2" id="KW-0479">Metal-binding</keyword>
<feature type="signal peptide" evidence="5">
    <location>
        <begin position="1"/>
        <end position="25"/>
    </location>
</feature>
<dbReference type="SUPFAM" id="SSF46626">
    <property type="entry name" value="Cytochrome c"/>
    <property type="match status" value="1"/>
</dbReference>
<evidence type="ECO:0000256" key="1">
    <source>
        <dbReference type="ARBA" id="ARBA00022617"/>
    </source>
</evidence>
<dbReference type="Gene3D" id="1.10.760.10">
    <property type="entry name" value="Cytochrome c-like domain"/>
    <property type="match status" value="1"/>
</dbReference>
<evidence type="ECO:0000256" key="3">
    <source>
        <dbReference type="ARBA" id="ARBA00023004"/>
    </source>
</evidence>
<keyword evidence="5" id="KW-0732">Signal</keyword>
<dbReference type="InterPro" id="IPR009056">
    <property type="entry name" value="Cyt_c-like_dom"/>
</dbReference>
<dbReference type="Pfam" id="PF13442">
    <property type="entry name" value="Cytochrome_CBB3"/>
    <property type="match status" value="1"/>
</dbReference>
<sequence>MKMFSTKKTILAGAVALVAASTAYAMSGNSGSNSGDAGKIDGKYAANYVEIIKENDGKYLDAKVIEAILGKDATYGRAGLEGKLDPNNPYSFEVDDSIDGGNHGNAQCKVPAAFVEVHESVAKNYYDDGSFVAYGFGTPISEAAMSKWNIVVDGDGNGLPDASVGMTVEEGARVYVQFCAMCHGEFGEGAKGYLPLAVDENLVTSDFRDPAPMKTVGNYWPYAVTFFDYVRRTMPFWTPNAPFIGDAGYMGITGYIMQSNYIPIGIDENGDPIELEDDAFYNADLLMKQNKFMKNQGNFFCDHRPVVHNERCMKDCPDYMVGDGKGNVQNYVQARRLPDGTPQYNVPQRMHEDPPGVGHAGM</sequence>
<dbReference type="InterPro" id="IPR036909">
    <property type="entry name" value="Cyt_c-like_dom_sf"/>
</dbReference>
<protein>
    <submittedName>
        <fullName evidence="7">Sulfur oxidation system protein D</fullName>
    </submittedName>
</protein>
<keyword evidence="3" id="KW-0408">Iron</keyword>
<evidence type="ECO:0000256" key="2">
    <source>
        <dbReference type="ARBA" id="ARBA00022723"/>
    </source>
</evidence>
<dbReference type="GO" id="GO:0046872">
    <property type="term" value="F:metal ion binding"/>
    <property type="evidence" value="ECO:0007669"/>
    <property type="project" value="UniProtKB-KW"/>
</dbReference>
<dbReference type="AlphaFoldDB" id="A0A0K0MFR7"/>
<evidence type="ECO:0000256" key="4">
    <source>
        <dbReference type="SAM" id="MobiDB-lite"/>
    </source>
</evidence>
<evidence type="ECO:0000313" key="7">
    <source>
        <dbReference type="EMBL" id="AKC04438.1"/>
    </source>
</evidence>
<evidence type="ECO:0000256" key="5">
    <source>
        <dbReference type="SAM" id="SignalP"/>
    </source>
</evidence>